<feature type="domain" description="DUF6535" evidence="2">
    <location>
        <begin position="34"/>
        <end position="115"/>
    </location>
</feature>
<name>A0A8H6M2P1_9AGAR</name>
<keyword evidence="1" id="KW-1133">Transmembrane helix</keyword>
<keyword evidence="1" id="KW-0472">Membrane</keyword>
<evidence type="ECO:0000313" key="4">
    <source>
        <dbReference type="Proteomes" id="UP000521943"/>
    </source>
</evidence>
<keyword evidence="1" id="KW-0812">Transmembrane</keyword>
<evidence type="ECO:0000259" key="2">
    <source>
        <dbReference type="Pfam" id="PF20153"/>
    </source>
</evidence>
<dbReference type="Pfam" id="PF20153">
    <property type="entry name" value="DUF6535"/>
    <property type="match status" value="1"/>
</dbReference>
<gene>
    <name evidence="3" type="ORF">DFP72DRAFT_913341</name>
</gene>
<keyword evidence="4" id="KW-1185">Reference proteome</keyword>
<evidence type="ECO:0000256" key="1">
    <source>
        <dbReference type="SAM" id="Phobius"/>
    </source>
</evidence>
<dbReference type="AlphaFoldDB" id="A0A8H6M2P1"/>
<reference evidence="3 4" key="1">
    <citation type="submission" date="2020-07" db="EMBL/GenBank/DDBJ databases">
        <title>Comparative genomics of pyrophilous fungi reveals a link between fire events and developmental genes.</title>
        <authorList>
            <consortium name="DOE Joint Genome Institute"/>
            <person name="Steindorff A.S."/>
            <person name="Carver A."/>
            <person name="Calhoun S."/>
            <person name="Stillman K."/>
            <person name="Liu H."/>
            <person name="Lipzen A."/>
            <person name="Pangilinan J."/>
            <person name="Labutti K."/>
            <person name="Bruns T.D."/>
            <person name="Grigoriev I.V."/>
        </authorList>
    </citation>
    <scope>NUCLEOTIDE SEQUENCE [LARGE SCALE GENOMIC DNA]</scope>
    <source>
        <strain evidence="3 4">CBS 144469</strain>
    </source>
</reference>
<accession>A0A8H6M2P1</accession>
<dbReference type="InterPro" id="IPR045338">
    <property type="entry name" value="DUF6535"/>
</dbReference>
<feature type="transmembrane region" description="Helical" evidence="1">
    <location>
        <begin position="159"/>
        <end position="179"/>
    </location>
</feature>
<comment type="caution">
    <text evidence="3">The sequence shown here is derived from an EMBL/GenBank/DDBJ whole genome shotgun (WGS) entry which is preliminary data.</text>
</comment>
<proteinExistence type="predicted"/>
<organism evidence="3 4">
    <name type="scientific">Ephemerocybe angulata</name>
    <dbReference type="NCBI Taxonomy" id="980116"/>
    <lineage>
        <taxon>Eukaryota</taxon>
        <taxon>Fungi</taxon>
        <taxon>Dikarya</taxon>
        <taxon>Basidiomycota</taxon>
        <taxon>Agaricomycotina</taxon>
        <taxon>Agaricomycetes</taxon>
        <taxon>Agaricomycetidae</taxon>
        <taxon>Agaricales</taxon>
        <taxon>Agaricineae</taxon>
        <taxon>Psathyrellaceae</taxon>
        <taxon>Ephemerocybe</taxon>
    </lineage>
</organism>
<dbReference type="Proteomes" id="UP000521943">
    <property type="component" value="Unassembled WGS sequence"/>
</dbReference>
<sequence>MVNPQRTDSVKYRRLAAMKRTVRANGEAFAKAALYLDALLIFSGIFSVVLAVFLVESHKGLQEDLLLRILQQLRESGSPLEFRQTPITLCVNGLWFTSLVLSLSTALTVLMAKWMGGRAAEMMEVLSILKAIATMGMGISLLLFFAGLIAFTWSGHTATGVAIMVMVSIVYALALLALVHDRWTSVQRIPRDDPLENC</sequence>
<feature type="transmembrane region" description="Helical" evidence="1">
    <location>
        <begin position="33"/>
        <end position="55"/>
    </location>
</feature>
<dbReference type="EMBL" id="JACGCI010000063">
    <property type="protein sequence ID" value="KAF6749387.1"/>
    <property type="molecule type" value="Genomic_DNA"/>
</dbReference>
<evidence type="ECO:0000313" key="3">
    <source>
        <dbReference type="EMBL" id="KAF6749387.1"/>
    </source>
</evidence>
<feature type="transmembrane region" description="Helical" evidence="1">
    <location>
        <begin position="128"/>
        <end position="153"/>
    </location>
</feature>
<protein>
    <recommendedName>
        <fullName evidence="2">DUF6535 domain-containing protein</fullName>
    </recommendedName>
</protein>
<dbReference type="OrthoDB" id="3235960at2759"/>
<feature type="transmembrane region" description="Helical" evidence="1">
    <location>
        <begin position="94"/>
        <end position="116"/>
    </location>
</feature>